<gene>
    <name evidence="1" type="ORF">TMSB3V08_LOCUS340</name>
</gene>
<accession>A0A7R9DX52</accession>
<sequence length="172" mass="19072">MSDHVATEVGDANLMPDLASRSYWPQIQRFRVQSPAIPEMFCEEVGIGKVELEKVNPHLRGGRVENHLGKSTPVHPTEIRTSISPSSAVRLNTTSALANYARGGSPMTSLVLTDSSQLRDDGFEILPDQIMYFYAKPYDLQEHVVDSEPAHGICIAMTAVKGRRFPDKHLNL</sequence>
<proteinExistence type="predicted"/>
<evidence type="ECO:0000313" key="1">
    <source>
        <dbReference type="EMBL" id="CAD7423350.1"/>
    </source>
</evidence>
<reference evidence="1" key="1">
    <citation type="submission" date="2020-11" db="EMBL/GenBank/DDBJ databases">
        <authorList>
            <person name="Tran Van P."/>
        </authorList>
    </citation>
    <scope>NUCLEOTIDE SEQUENCE</scope>
</reference>
<name>A0A7R9DX52_9NEOP</name>
<dbReference type="EMBL" id="OB792669">
    <property type="protein sequence ID" value="CAD7423350.1"/>
    <property type="molecule type" value="Genomic_DNA"/>
</dbReference>
<protein>
    <submittedName>
        <fullName evidence="1">Uncharacterized protein</fullName>
    </submittedName>
</protein>
<dbReference type="AlphaFoldDB" id="A0A7R9DX52"/>
<organism evidence="1">
    <name type="scientific">Timema monikensis</name>
    <dbReference type="NCBI Taxonomy" id="170555"/>
    <lineage>
        <taxon>Eukaryota</taxon>
        <taxon>Metazoa</taxon>
        <taxon>Ecdysozoa</taxon>
        <taxon>Arthropoda</taxon>
        <taxon>Hexapoda</taxon>
        <taxon>Insecta</taxon>
        <taxon>Pterygota</taxon>
        <taxon>Neoptera</taxon>
        <taxon>Polyneoptera</taxon>
        <taxon>Phasmatodea</taxon>
        <taxon>Timematodea</taxon>
        <taxon>Timematoidea</taxon>
        <taxon>Timematidae</taxon>
        <taxon>Timema</taxon>
    </lineage>
</organism>